<dbReference type="AlphaFoldDB" id="A0A4Y7PNK2"/>
<keyword evidence="3" id="KW-1185">Reference proteome</keyword>
<dbReference type="PROSITE" id="PS50097">
    <property type="entry name" value="BTB"/>
    <property type="match status" value="1"/>
</dbReference>
<protein>
    <recommendedName>
        <fullName evidence="1">BTB domain-containing protein</fullName>
    </recommendedName>
</protein>
<dbReference type="Pfam" id="PF00651">
    <property type="entry name" value="BTB"/>
    <property type="match status" value="1"/>
</dbReference>
<evidence type="ECO:0000313" key="2">
    <source>
        <dbReference type="EMBL" id="TDL16708.1"/>
    </source>
</evidence>
<dbReference type="EMBL" id="ML170237">
    <property type="protein sequence ID" value="TDL16708.1"/>
    <property type="molecule type" value="Genomic_DNA"/>
</dbReference>
<proteinExistence type="predicted"/>
<sequence length="328" mass="37541">MASDDTHIAIEDRKRHPTLWFDDGNIILTTNCTLFCVHRGLLSMNSPVFADMLSMPQPDRFEDSFEVHPVVEISDNDTDFTHLMCFFYDHRYYHGGTETTFEKISGLLRMSTKYQMDDLRNEIISHLSLAYPSTLEQYVKAVDPSTQLSLFPPFHGQHFAIATLASETNASVLLPTALWRSMCMTSRDILDGVADSEGTKHMLSQKDAHLCILKKHRVYKEQMRAEAFLASLSLKECARRNETGKIQGTSPCSEMALSEVVRHISGIEGVMTDSHDIFTKMSAFDVWRPFVCDTRRERTVSELSSVRMGCWDALPRLFKLPSWDRLRR</sequence>
<dbReference type="OrthoDB" id="3893071at2759"/>
<dbReference type="InterPro" id="IPR000210">
    <property type="entry name" value="BTB/POZ_dom"/>
</dbReference>
<evidence type="ECO:0000313" key="3">
    <source>
        <dbReference type="Proteomes" id="UP000294933"/>
    </source>
</evidence>
<name>A0A4Y7PNK2_9AGAM</name>
<accession>A0A4Y7PNK2</accession>
<evidence type="ECO:0000259" key="1">
    <source>
        <dbReference type="PROSITE" id="PS50097"/>
    </source>
</evidence>
<dbReference type="VEuPathDB" id="FungiDB:BD410DRAFT_776938"/>
<dbReference type="InterPro" id="IPR011333">
    <property type="entry name" value="SKP1/BTB/POZ_sf"/>
</dbReference>
<dbReference type="SUPFAM" id="SSF54695">
    <property type="entry name" value="POZ domain"/>
    <property type="match status" value="1"/>
</dbReference>
<dbReference type="Gene3D" id="3.30.710.10">
    <property type="entry name" value="Potassium Channel Kv1.1, Chain A"/>
    <property type="match status" value="1"/>
</dbReference>
<feature type="domain" description="BTB" evidence="1">
    <location>
        <begin position="24"/>
        <end position="91"/>
    </location>
</feature>
<organism evidence="2 3">
    <name type="scientific">Rickenella mellea</name>
    <dbReference type="NCBI Taxonomy" id="50990"/>
    <lineage>
        <taxon>Eukaryota</taxon>
        <taxon>Fungi</taxon>
        <taxon>Dikarya</taxon>
        <taxon>Basidiomycota</taxon>
        <taxon>Agaricomycotina</taxon>
        <taxon>Agaricomycetes</taxon>
        <taxon>Hymenochaetales</taxon>
        <taxon>Rickenellaceae</taxon>
        <taxon>Rickenella</taxon>
    </lineage>
</organism>
<dbReference type="Proteomes" id="UP000294933">
    <property type="component" value="Unassembled WGS sequence"/>
</dbReference>
<gene>
    <name evidence="2" type="ORF">BD410DRAFT_776938</name>
</gene>
<reference evidence="2 3" key="1">
    <citation type="submission" date="2018-06" db="EMBL/GenBank/DDBJ databases">
        <title>A transcriptomic atlas of mushroom development highlights an independent origin of complex multicellularity.</title>
        <authorList>
            <consortium name="DOE Joint Genome Institute"/>
            <person name="Krizsan K."/>
            <person name="Almasi E."/>
            <person name="Merenyi Z."/>
            <person name="Sahu N."/>
            <person name="Viragh M."/>
            <person name="Koszo T."/>
            <person name="Mondo S."/>
            <person name="Kiss B."/>
            <person name="Balint B."/>
            <person name="Kues U."/>
            <person name="Barry K."/>
            <person name="Hegedus J.C."/>
            <person name="Henrissat B."/>
            <person name="Johnson J."/>
            <person name="Lipzen A."/>
            <person name="Ohm R."/>
            <person name="Nagy I."/>
            <person name="Pangilinan J."/>
            <person name="Yan J."/>
            <person name="Xiong Y."/>
            <person name="Grigoriev I.V."/>
            <person name="Hibbett D.S."/>
            <person name="Nagy L.G."/>
        </authorList>
    </citation>
    <scope>NUCLEOTIDE SEQUENCE [LARGE SCALE GENOMIC DNA]</scope>
    <source>
        <strain evidence="2 3">SZMC22713</strain>
    </source>
</reference>
<dbReference type="SMART" id="SM00225">
    <property type="entry name" value="BTB"/>
    <property type="match status" value="1"/>
</dbReference>